<dbReference type="InterPro" id="IPR012340">
    <property type="entry name" value="NA-bd_OB-fold"/>
</dbReference>
<reference evidence="2 3" key="1">
    <citation type="submission" date="2019-08" db="EMBL/GenBank/DDBJ databases">
        <title>In-depth cultivation of the pig gut microbiome towards novel bacterial diversity and tailored functional studies.</title>
        <authorList>
            <person name="Wylensek D."/>
            <person name="Hitch T.C.A."/>
            <person name="Clavel T."/>
        </authorList>
    </citation>
    <scope>NUCLEOTIDE SEQUENCE [LARGE SCALE GENOMIC DNA]</scope>
    <source>
        <strain evidence="2 3">WCA-SAB-591-4A-A</strain>
    </source>
</reference>
<protein>
    <submittedName>
        <fullName evidence="2">Uncharacterized protein</fullName>
    </submittedName>
</protein>
<dbReference type="Gene3D" id="2.40.50.140">
    <property type="entry name" value="Nucleic acid-binding proteins"/>
    <property type="match status" value="1"/>
</dbReference>
<comment type="caution">
    <text evidence="2">The sequence shown here is derived from an EMBL/GenBank/DDBJ whole genome shotgun (WGS) entry which is preliminary data.</text>
</comment>
<evidence type="ECO:0000313" key="3">
    <source>
        <dbReference type="Proteomes" id="UP000440713"/>
    </source>
</evidence>
<dbReference type="GO" id="GO:0005886">
    <property type="term" value="C:plasma membrane"/>
    <property type="evidence" value="ECO:0007669"/>
    <property type="project" value="TreeGrafter"/>
</dbReference>
<organism evidence="2 3">
    <name type="scientific">Peptostreptococcus porci</name>
    <dbReference type="NCBI Taxonomy" id="2652282"/>
    <lineage>
        <taxon>Bacteria</taxon>
        <taxon>Bacillati</taxon>
        <taxon>Bacillota</taxon>
        <taxon>Clostridia</taxon>
        <taxon>Peptostreptococcales</taxon>
        <taxon>Peptostreptococcaceae</taxon>
        <taxon>Peptostreptococcus</taxon>
    </lineage>
</organism>
<dbReference type="Proteomes" id="UP000440713">
    <property type="component" value="Unassembled WGS sequence"/>
</dbReference>
<feature type="transmembrane region" description="Helical" evidence="1">
    <location>
        <begin position="107"/>
        <end position="124"/>
    </location>
</feature>
<name>A0A6N7XDV8_9FIRM</name>
<dbReference type="PANTHER" id="PTHR33507">
    <property type="entry name" value="INNER MEMBRANE PROTEIN YBBJ"/>
    <property type="match status" value="1"/>
</dbReference>
<keyword evidence="3" id="KW-1185">Reference proteome</keyword>
<accession>A0A6N7XDV8</accession>
<dbReference type="EMBL" id="VUNE01000001">
    <property type="protein sequence ID" value="MST61477.1"/>
    <property type="molecule type" value="Genomic_DNA"/>
</dbReference>
<feature type="transmembrane region" description="Helical" evidence="1">
    <location>
        <begin position="12"/>
        <end position="30"/>
    </location>
</feature>
<dbReference type="InterPro" id="IPR052165">
    <property type="entry name" value="Membrane_assoc_protease"/>
</dbReference>
<proteinExistence type="predicted"/>
<sequence>MRMRTNSSLKMDMLFAIIANGIGILIVWLIKMSNPEKFKESITSDDNIIFIIICCFILLVILYIAYIEAKHDDEYITGKTQTMGVVNSFTSLPALMIFVAFIFEHWVAIYVVSIVLFFLMRMLGRHSRKKLSSMIGKIGVMKTNLHYKGTASFDGKDVKVYSKKDIYYGAKVKIVDLKAKYLYVEEVNAEVLDDKDDVAD</sequence>
<dbReference type="SUPFAM" id="SSF141322">
    <property type="entry name" value="NfeD domain-like"/>
    <property type="match status" value="1"/>
</dbReference>
<feature type="transmembrane region" description="Helical" evidence="1">
    <location>
        <begin position="81"/>
        <end position="101"/>
    </location>
</feature>
<dbReference type="AlphaFoldDB" id="A0A6N7XDV8"/>
<keyword evidence="1" id="KW-1133">Transmembrane helix</keyword>
<keyword evidence="1" id="KW-0812">Transmembrane</keyword>
<dbReference type="PANTHER" id="PTHR33507:SF3">
    <property type="entry name" value="INNER MEMBRANE PROTEIN YBBJ"/>
    <property type="match status" value="1"/>
</dbReference>
<feature type="transmembrane region" description="Helical" evidence="1">
    <location>
        <begin position="50"/>
        <end position="69"/>
    </location>
</feature>
<evidence type="ECO:0000256" key="1">
    <source>
        <dbReference type="SAM" id="Phobius"/>
    </source>
</evidence>
<keyword evidence="1" id="KW-0472">Membrane</keyword>
<evidence type="ECO:0000313" key="2">
    <source>
        <dbReference type="EMBL" id="MST61477.1"/>
    </source>
</evidence>
<gene>
    <name evidence="2" type="ORF">FYJ71_00575</name>
</gene>